<dbReference type="PANTHER" id="PTHR47936">
    <property type="entry name" value="PPR_LONG DOMAIN-CONTAINING PROTEIN"/>
    <property type="match status" value="1"/>
</dbReference>
<sequence>MRNNQIEVNVWHSNAAAGSFLDMRSWQRAAHLCAMMPSAALMPDVTTAAVLTRAFMESGKWISSLTHLRDMTTMRADISRHTKSFLAPCAARNSWRLSFWFLRSSATLQLQLDSVSIVEVISACKAGTLWTQALQLPLTLSITAMNSYLDVVSAGSRWRDILDMLIGMNRLRLEFDQISANTALNGVQRNQQWQVSLSCLTDFVEQSLQEDIVTHGSAVPLAAGTWRKCLAYTSGMLFQGTAVTLLIWNSVLNAVSVEARWLQAAELLGQLSRRSEQCDQISFTAGISAAHLALQWQTCTALAAKMSHGSIKHDARSCSSLSRACISWQGACTMLRKICREVRADTIMQNSYLDMFTESDWAWALDMSNGMQNSGTAMDEVSCGTLISTCQTWQSWPWAVQLLGKVRLQLCHQFMYPRAALERFIALAPPDAEIIDLLCTEVCGTPSFLQGSS</sequence>
<dbReference type="Gene3D" id="1.25.40.10">
    <property type="entry name" value="Tetratricopeptide repeat domain"/>
    <property type="match status" value="2"/>
</dbReference>
<dbReference type="PANTHER" id="PTHR47936:SF1">
    <property type="entry name" value="PENTATRICOPEPTIDE REPEAT-CONTAINING PROTEIN GUN1, CHLOROPLASTIC"/>
    <property type="match status" value="1"/>
</dbReference>
<keyword evidence="3" id="KW-1185">Reference proteome</keyword>
<gene>
    <name evidence="2" type="ORF">SPIL2461_LOCUS6862</name>
</gene>
<keyword evidence="1" id="KW-0677">Repeat</keyword>
<proteinExistence type="predicted"/>
<dbReference type="EMBL" id="CAJNIZ010010646">
    <property type="protein sequence ID" value="CAE7303915.1"/>
    <property type="molecule type" value="Genomic_DNA"/>
</dbReference>
<comment type="caution">
    <text evidence="2">The sequence shown here is derived from an EMBL/GenBank/DDBJ whole genome shotgun (WGS) entry which is preliminary data.</text>
</comment>
<reference evidence="2" key="1">
    <citation type="submission" date="2021-02" db="EMBL/GenBank/DDBJ databases">
        <authorList>
            <person name="Dougan E. K."/>
            <person name="Rhodes N."/>
            <person name="Thang M."/>
            <person name="Chan C."/>
        </authorList>
    </citation>
    <scope>NUCLEOTIDE SEQUENCE</scope>
</reference>
<protein>
    <recommendedName>
        <fullName evidence="4">Pentatricopeptide repeat-containing protein, chloroplastic</fullName>
    </recommendedName>
</protein>
<dbReference type="AlphaFoldDB" id="A0A812NF65"/>
<dbReference type="InterPro" id="IPR011990">
    <property type="entry name" value="TPR-like_helical_dom_sf"/>
</dbReference>
<evidence type="ECO:0000256" key="1">
    <source>
        <dbReference type="ARBA" id="ARBA00022737"/>
    </source>
</evidence>
<dbReference type="Proteomes" id="UP000649617">
    <property type="component" value="Unassembled WGS sequence"/>
</dbReference>
<evidence type="ECO:0000313" key="2">
    <source>
        <dbReference type="EMBL" id="CAE7303915.1"/>
    </source>
</evidence>
<organism evidence="2 3">
    <name type="scientific">Symbiodinium pilosum</name>
    <name type="common">Dinoflagellate</name>
    <dbReference type="NCBI Taxonomy" id="2952"/>
    <lineage>
        <taxon>Eukaryota</taxon>
        <taxon>Sar</taxon>
        <taxon>Alveolata</taxon>
        <taxon>Dinophyceae</taxon>
        <taxon>Suessiales</taxon>
        <taxon>Symbiodiniaceae</taxon>
        <taxon>Symbiodinium</taxon>
    </lineage>
</organism>
<dbReference type="OrthoDB" id="408371at2759"/>
<evidence type="ECO:0008006" key="4">
    <source>
        <dbReference type="Google" id="ProtNLM"/>
    </source>
</evidence>
<accession>A0A812NF65</accession>
<evidence type="ECO:0000313" key="3">
    <source>
        <dbReference type="Proteomes" id="UP000649617"/>
    </source>
</evidence>
<name>A0A812NF65_SYMPI</name>